<dbReference type="RefSeq" id="WP_236087572.1">
    <property type="nucleotide sequence ID" value="NZ_JAKGSG010000010.1"/>
</dbReference>
<feature type="domain" description="SAF" evidence="1">
    <location>
        <begin position="65"/>
        <end position="127"/>
    </location>
</feature>
<dbReference type="InterPro" id="IPR013974">
    <property type="entry name" value="SAF"/>
</dbReference>
<comment type="caution">
    <text evidence="2">The sequence shown here is derived from an EMBL/GenBank/DDBJ whole genome shotgun (WGS) entry which is preliminary data.</text>
</comment>
<dbReference type="Pfam" id="PF08666">
    <property type="entry name" value="SAF"/>
    <property type="match status" value="1"/>
</dbReference>
<evidence type="ECO:0000313" key="2">
    <source>
        <dbReference type="EMBL" id="MCF4119857.1"/>
    </source>
</evidence>
<reference evidence="2" key="1">
    <citation type="submission" date="2022-01" db="EMBL/GenBank/DDBJ databases">
        <title>Antribacter sp. nov., isolated from Guizhou of China.</title>
        <authorList>
            <person name="Chengliang C."/>
            <person name="Ya Z."/>
        </authorList>
    </citation>
    <scope>NUCLEOTIDE SEQUENCE</scope>
    <source>
        <strain evidence="2">KLBMP 9083</strain>
    </source>
</reference>
<dbReference type="AlphaFoldDB" id="A0AA41QB22"/>
<sequence length="242" mass="24241">MRLPDALLPRTAAPDRARLMAARRERLRRLRRLAWHWRYAAAALCCGLAATTTVQLLRPPPPPTVDVVVTARAVLAGAELTADDVVTRPVAESLVPEGAARSVSGVLGRVAAVGLPAGMPLLTGLVSDGVAASVPPGTVVVPVRLADAAVGGLLRPGDRVDLLTADPRAGEGPVYLARRALVLPVPAGRSAAAPASGLLGGGEAQDPGITLVAVPAADAAALSAVAGLGVAWGGAVTAVLVP</sequence>
<keyword evidence="3" id="KW-1185">Reference proteome</keyword>
<proteinExistence type="predicted"/>
<dbReference type="SMART" id="SM00858">
    <property type="entry name" value="SAF"/>
    <property type="match status" value="1"/>
</dbReference>
<evidence type="ECO:0000259" key="1">
    <source>
        <dbReference type="SMART" id="SM00858"/>
    </source>
</evidence>
<evidence type="ECO:0000313" key="3">
    <source>
        <dbReference type="Proteomes" id="UP001165405"/>
    </source>
</evidence>
<organism evidence="2 3">
    <name type="scientific">Antribacter soli</name>
    <dbReference type="NCBI Taxonomy" id="2910976"/>
    <lineage>
        <taxon>Bacteria</taxon>
        <taxon>Bacillati</taxon>
        <taxon>Actinomycetota</taxon>
        <taxon>Actinomycetes</taxon>
        <taxon>Micrococcales</taxon>
        <taxon>Promicromonosporaceae</taxon>
        <taxon>Antribacter</taxon>
    </lineage>
</organism>
<accession>A0AA41QB22</accession>
<dbReference type="CDD" id="cd11614">
    <property type="entry name" value="SAF_CpaB_FlgA_like"/>
    <property type="match status" value="1"/>
</dbReference>
<protein>
    <submittedName>
        <fullName evidence="2">SAF domain-containing protein</fullName>
    </submittedName>
</protein>
<dbReference type="Proteomes" id="UP001165405">
    <property type="component" value="Unassembled WGS sequence"/>
</dbReference>
<dbReference type="EMBL" id="JAKGSG010000010">
    <property type="protein sequence ID" value="MCF4119857.1"/>
    <property type="molecule type" value="Genomic_DNA"/>
</dbReference>
<name>A0AA41QB22_9MICO</name>
<gene>
    <name evidence="2" type="ORF">L1785_02585</name>
</gene>